<evidence type="ECO:0000313" key="6">
    <source>
        <dbReference type="RefSeq" id="XP_015175153.1"/>
    </source>
</evidence>
<feature type="domain" description="Nose resistant-to-fluoxetine protein N-terminal" evidence="3">
    <location>
        <begin position="49"/>
        <end position="200"/>
    </location>
</feature>
<dbReference type="SMART" id="SM00703">
    <property type="entry name" value="NRF"/>
    <property type="match status" value="1"/>
</dbReference>
<evidence type="ECO:0000256" key="1">
    <source>
        <dbReference type="SAM" id="Phobius"/>
    </source>
</evidence>
<evidence type="ECO:0000256" key="2">
    <source>
        <dbReference type="SAM" id="SignalP"/>
    </source>
</evidence>
<keyword evidence="1" id="KW-0472">Membrane</keyword>
<feature type="transmembrane region" description="Helical" evidence="1">
    <location>
        <begin position="536"/>
        <end position="556"/>
    </location>
</feature>
<dbReference type="Proteomes" id="UP000694924">
    <property type="component" value="Unplaced"/>
</dbReference>
<evidence type="ECO:0000313" key="7">
    <source>
        <dbReference type="RefSeq" id="XP_015175154.1"/>
    </source>
</evidence>
<feature type="signal peptide" evidence="2">
    <location>
        <begin position="1"/>
        <end position="24"/>
    </location>
</feature>
<dbReference type="Pfam" id="PF01757">
    <property type="entry name" value="Acyl_transf_3"/>
    <property type="match status" value="1"/>
</dbReference>
<feature type="transmembrane region" description="Helical" evidence="1">
    <location>
        <begin position="594"/>
        <end position="621"/>
    </location>
</feature>
<evidence type="ECO:0000259" key="3">
    <source>
        <dbReference type="SMART" id="SM00703"/>
    </source>
</evidence>
<keyword evidence="1" id="KW-0812">Transmembrane</keyword>
<dbReference type="GeneID" id="107065730"/>
<organism evidence="4 7">
    <name type="scientific">Polistes dominula</name>
    <name type="common">European paper wasp</name>
    <name type="synonym">Vespa dominula</name>
    <dbReference type="NCBI Taxonomy" id="743375"/>
    <lineage>
        <taxon>Eukaryota</taxon>
        <taxon>Metazoa</taxon>
        <taxon>Ecdysozoa</taxon>
        <taxon>Arthropoda</taxon>
        <taxon>Hexapoda</taxon>
        <taxon>Insecta</taxon>
        <taxon>Pterygota</taxon>
        <taxon>Neoptera</taxon>
        <taxon>Endopterygota</taxon>
        <taxon>Hymenoptera</taxon>
        <taxon>Apocrita</taxon>
        <taxon>Aculeata</taxon>
        <taxon>Vespoidea</taxon>
        <taxon>Vespidae</taxon>
        <taxon>Polistinae</taxon>
        <taxon>Polistini</taxon>
        <taxon>Polistes</taxon>
    </lineage>
</organism>
<feature type="transmembrane region" description="Helical" evidence="1">
    <location>
        <begin position="495"/>
        <end position="516"/>
    </location>
</feature>
<dbReference type="RefSeq" id="XP_015175152.1">
    <property type="nucleotide sequence ID" value="XM_015319666.1"/>
</dbReference>
<dbReference type="PANTHER" id="PTHR11161:SF72">
    <property type="entry name" value="FI21449P1"/>
    <property type="match status" value="1"/>
</dbReference>
<feature type="transmembrane region" description="Helical" evidence="1">
    <location>
        <begin position="685"/>
        <end position="705"/>
    </location>
</feature>
<dbReference type="RefSeq" id="XP_015175153.1">
    <property type="nucleotide sequence ID" value="XM_015319667.1"/>
</dbReference>
<sequence>MAHTGFLLLAYLTPFSIFLNYGSANEMKQFKISTMPVYAMLSNADLLNSTQCGKELKDFREAIDQKLLWGLKVIDASGKPMSGFIYGNNYWLGSRSQCEDANNKNPFLLSKTELRNNSRYRRIEDEFPPYKVKYFVANFRHNSTLQYHVVLPAEDMMILGMCLPASCLKDQLSILLQTIFRNRTLLIGQLYSADFTLVEVKDLINDNRWLLNETFITMTILVLLTFLLMIIGTAYDVLIYQRRLKKYYKYFQASTNINSLTIEETLNEDVEKNRMEELKSQNFLCRVFQAFSVYSNSKIIFNYKTGENSLPIVHGLRFLTMGWIIMAHTPLYTKDYYDNKPIGWRLSEGFFAQLLTNASTSVDTFFFLSGLLVAYTYLKNTIGKDKYKSYNYLNTIKSYFLIILKRFLRLTPTYMIIIGLLEINSMWYSKTSLFYMTERPHETCRKYWWRNLLYIQNLFNSQEMCMSWSWYLADDMQFFVIISFLLLLSSMYFKVAASLFSLLFISSIILTGYITYINDYIPTLDKQYNFLDKIYIPPWIRIGPYLVGVITGYILVKLKNKLIFGKKTLIFFWIVSSSCSLLALFGIYRRRVSILASVFYIALGKIAWAIGIAWIVIACCTNNGGILNRILSFKVWIPLSRLTYIVYLINPILITSIQSFSETPSHIDFLQNVCILFYFYYTDKLILNVINYNHFFLFHFSGIVISRIYHGKFHMFLFIIVDVRNTLLAFGKGRDEILEYKNIIPFSPFYGIFLLTTMT</sequence>
<feature type="transmembrane region" description="Helical" evidence="1">
    <location>
        <begin position="351"/>
        <end position="378"/>
    </location>
</feature>
<accession>A0ABM1I4L7</accession>
<keyword evidence="1" id="KW-1133">Transmembrane helix</keyword>
<feature type="chain" id="PRO_5045022395" evidence="2">
    <location>
        <begin position="25"/>
        <end position="759"/>
    </location>
</feature>
<keyword evidence="2" id="KW-0732">Signal</keyword>
<proteinExistence type="predicted"/>
<protein>
    <submittedName>
        <fullName evidence="5 6">Nose resistant to fluoxetine protein 6 isoform X1</fullName>
    </submittedName>
</protein>
<dbReference type="InterPro" id="IPR002656">
    <property type="entry name" value="Acyl_transf_3_dom"/>
</dbReference>
<feature type="transmembrane region" description="Helical" evidence="1">
    <location>
        <begin position="642"/>
        <end position="660"/>
    </location>
</feature>
<feature type="transmembrane region" description="Helical" evidence="1">
    <location>
        <begin position="312"/>
        <end position="331"/>
    </location>
</feature>
<dbReference type="RefSeq" id="XP_015175154.1">
    <property type="nucleotide sequence ID" value="XM_015319668.1"/>
</dbReference>
<evidence type="ECO:0000313" key="5">
    <source>
        <dbReference type="RefSeq" id="XP_015175152.1"/>
    </source>
</evidence>
<reference evidence="5 6" key="1">
    <citation type="submission" date="2025-05" db="UniProtKB">
        <authorList>
            <consortium name="RefSeq"/>
        </authorList>
    </citation>
    <scope>IDENTIFICATION</scope>
    <source>
        <tissue evidence="5 6">Whole body</tissue>
    </source>
</reference>
<gene>
    <name evidence="5 6 7" type="primary">LOC107065730</name>
</gene>
<feature type="transmembrane region" description="Helical" evidence="1">
    <location>
        <begin position="568"/>
        <end position="588"/>
    </location>
</feature>
<feature type="transmembrane region" description="Helical" evidence="1">
    <location>
        <begin position="407"/>
        <end position="428"/>
    </location>
</feature>
<feature type="transmembrane region" description="Helical" evidence="1">
    <location>
        <begin position="468"/>
        <end position="488"/>
    </location>
</feature>
<keyword evidence="4" id="KW-1185">Reference proteome</keyword>
<dbReference type="Pfam" id="PF20146">
    <property type="entry name" value="NRF"/>
    <property type="match status" value="1"/>
</dbReference>
<dbReference type="PANTHER" id="PTHR11161">
    <property type="entry name" value="O-ACYLTRANSFERASE"/>
    <property type="match status" value="1"/>
</dbReference>
<evidence type="ECO:0000313" key="4">
    <source>
        <dbReference type="Proteomes" id="UP000694924"/>
    </source>
</evidence>
<feature type="transmembrane region" description="Helical" evidence="1">
    <location>
        <begin position="215"/>
        <end position="240"/>
    </location>
</feature>
<name>A0ABM1I4L7_POLDO</name>
<dbReference type="InterPro" id="IPR052728">
    <property type="entry name" value="O2_lipid_transport_reg"/>
</dbReference>
<dbReference type="InterPro" id="IPR006621">
    <property type="entry name" value="Nose-resist-to-fluoxetine_N"/>
</dbReference>